<gene>
    <name evidence="1" type="ORF">D9C73_011766</name>
</gene>
<name>A0A4U5UVD5_COLLU</name>
<accession>A0A4U5UVD5</accession>
<dbReference type="AlphaFoldDB" id="A0A4U5UVD5"/>
<proteinExistence type="predicted"/>
<keyword evidence="2" id="KW-1185">Reference proteome</keyword>
<sequence>MASYQTIRLPSDSLSRWRFHLSPLPGWACAGVRMQERSGLIDLGSDGPSLLHFELLVEPGTERFKSFNRKPVTKRFKSFDFKHAHSPGP</sequence>
<dbReference type="EMBL" id="CM014087">
    <property type="protein sequence ID" value="TKS77675.1"/>
    <property type="molecule type" value="Genomic_DNA"/>
</dbReference>
<evidence type="ECO:0000313" key="1">
    <source>
        <dbReference type="EMBL" id="TKS77675.1"/>
    </source>
</evidence>
<dbReference type="Proteomes" id="UP000298787">
    <property type="component" value="Chromosome 10"/>
</dbReference>
<reference evidence="1 2" key="1">
    <citation type="submission" date="2019-01" db="EMBL/GenBank/DDBJ databases">
        <title>Genome Assembly of Collichthys lucidus.</title>
        <authorList>
            <person name="Cai M."/>
            <person name="Xiao S."/>
        </authorList>
    </citation>
    <scope>NUCLEOTIDE SEQUENCE [LARGE SCALE GENOMIC DNA]</scope>
    <source>
        <strain evidence="1">JT15FE1705JMU</strain>
        <tissue evidence="1">Muscle</tissue>
    </source>
</reference>
<organism evidence="1 2">
    <name type="scientific">Collichthys lucidus</name>
    <name type="common">Big head croaker</name>
    <name type="synonym">Sciaena lucida</name>
    <dbReference type="NCBI Taxonomy" id="240159"/>
    <lineage>
        <taxon>Eukaryota</taxon>
        <taxon>Metazoa</taxon>
        <taxon>Chordata</taxon>
        <taxon>Craniata</taxon>
        <taxon>Vertebrata</taxon>
        <taxon>Euteleostomi</taxon>
        <taxon>Actinopterygii</taxon>
        <taxon>Neopterygii</taxon>
        <taxon>Teleostei</taxon>
        <taxon>Neoteleostei</taxon>
        <taxon>Acanthomorphata</taxon>
        <taxon>Eupercaria</taxon>
        <taxon>Sciaenidae</taxon>
        <taxon>Collichthys</taxon>
    </lineage>
</organism>
<protein>
    <submittedName>
        <fullName evidence="1">Uncharacterized protein</fullName>
    </submittedName>
</protein>
<evidence type="ECO:0000313" key="2">
    <source>
        <dbReference type="Proteomes" id="UP000298787"/>
    </source>
</evidence>